<keyword evidence="4" id="KW-1185">Reference proteome</keyword>
<dbReference type="SUPFAM" id="SSF51294">
    <property type="entry name" value="Hedgehog/intein (Hint) domain"/>
    <property type="match status" value="1"/>
</dbReference>
<evidence type="ECO:0000313" key="4">
    <source>
        <dbReference type="Proteomes" id="UP000193224"/>
    </source>
</evidence>
<gene>
    <name evidence="3" type="ORF">ROA7745_03493</name>
</gene>
<evidence type="ECO:0000313" key="3">
    <source>
        <dbReference type="EMBL" id="SMC13636.1"/>
    </source>
</evidence>
<dbReference type="Pfam" id="PF13403">
    <property type="entry name" value="Hint_2"/>
    <property type="match status" value="1"/>
</dbReference>
<evidence type="ECO:0000256" key="1">
    <source>
        <dbReference type="SAM" id="MobiDB-lite"/>
    </source>
</evidence>
<dbReference type="Proteomes" id="UP000193224">
    <property type="component" value="Unassembled WGS sequence"/>
</dbReference>
<proteinExistence type="predicted"/>
<feature type="domain" description="Hedgehog/Intein (Hint)" evidence="2">
    <location>
        <begin position="72"/>
        <end position="218"/>
    </location>
</feature>
<accession>A0A1X7BVF7</accession>
<evidence type="ECO:0000259" key="2">
    <source>
        <dbReference type="Pfam" id="PF13403"/>
    </source>
</evidence>
<organism evidence="3 4">
    <name type="scientific">Roseovarius aestuarii</name>
    <dbReference type="NCBI Taxonomy" id="475083"/>
    <lineage>
        <taxon>Bacteria</taxon>
        <taxon>Pseudomonadati</taxon>
        <taxon>Pseudomonadota</taxon>
        <taxon>Alphaproteobacteria</taxon>
        <taxon>Rhodobacterales</taxon>
        <taxon>Roseobacteraceae</taxon>
        <taxon>Roseovarius</taxon>
    </lineage>
</organism>
<sequence length="265" mass="29079">MPPISLHHPFPTIARPQAPHPSPQPFARDDVSARKPLVMRKFQISSLTRSGAIYATDQIGPAIPAFESAFSAFAHGTLIKTTDGLVAIEDLQPGAEVITSEHGPMPLLWIGSMSLIPRRDELAHTETRLTRFMADSYGLARPAGDLMTGPGARILTPRTDLHDVVGSDQILTPARNLVDGVNIIEITPPRPVRVYHLCLHRHTTINAAGLDVETFHPGLNFERNMGQNMLSLFLSFFPHIHVPSDFGPLAHPREELTWQGELAVA</sequence>
<dbReference type="EMBL" id="FWXB01000015">
    <property type="protein sequence ID" value="SMC13636.1"/>
    <property type="molecule type" value="Genomic_DNA"/>
</dbReference>
<reference evidence="3 4" key="1">
    <citation type="submission" date="2017-03" db="EMBL/GenBank/DDBJ databases">
        <authorList>
            <person name="Afonso C.L."/>
            <person name="Miller P.J."/>
            <person name="Scott M.A."/>
            <person name="Spackman E."/>
            <person name="Goraichik I."/>
            <person name="Dimitrov K.M."/>
            <person name="Suarez D.L."/>
            <person name="Swayne D.E."/>
        </authorList>
    </citation>
    <scope>NUCLEOTIDE SEQUENCE [LARGE SCALE GENOMIC DNA]</scope>
    <source>
        <strain evidence="3 4">CECT 7745</strain>
    </source>
</reference>
<dbReference type="InterPro" id="IPR028992">
    <property type="entry name" value="Hedgehog/Intein_dom"/>
</dbReference>
<dbReference type="RefSeq" id="WP_085801567.1">
    <property type="nucleotide sequence ID" value="NZ_FWXB01000015.1"/>
</dbReference>
<feature type="region of interest" description="Disordered" evidence="1">
    <location>
        <begin position="1"/>
        <end position="30"/>
    </location>
</feature>
<dbReference type="AlphaFoldDB" id="A0A1X7BVF7"/>
<dbReference type="InterPro" id="IPR036844">
    <property type="entry name" value="Hint_dom_sf"/>
</dbReference>
<dbReference type="OrthoDB" id="6305173at2"/>
<protein>
    <recommendedName>
        <fullName evidence="2">Hedgehog/Intein (Hint) domain-containing protein</fullName>
    </recommendedName>
</protein>
<name>A0A1X7BVF7_9RHOB</name>